<dbReference type="Pfam" id="PF15402">
    <property type="entry name" value="MELT_2"/>
    <property type="match status" value="5"/>
</dbReference>
<dbReference type="GO" id="GO:0007094">
    <property type="term" value="P:mitotic spindle assembly checkpoint signaling"/>
    <property type="evidence" value="ECO:0007669"/>
    <property type="project" value="TreeGrafter"/>
</dbReference>
<proteinExistence type="predicted"/>
<evidence type="ECO:0000313" key="5">
    <source>
        <dbReference type="Proteomes" id="UP000037122"/>
    </source>
</evidence>
<evidence type="ECO:0000256" key="2">
    <source>
        <dbReference type="SAM" id="MobiDB-lite"/>
    </source>
</evidence>
<sequence>MTSVPNHLYEDGNTTGYQKKQTKSILKNRENMTMPNPSLSLRHFDTASRLSNRRVSFANKVKLHKIDFVPLHESENDKVLSENELQDSSSEDDESSNISLSALEKDASSFVEQMRSSTADYSSDDEDLPKNDNFSSHSADDDKTMDLTALIRQRQEQDMEFTEPLNGDQKAGLSYPLTTDHHHYLHEHVHQRLDQGADGDLELTMEFTKNVSNYSVVSHSSTQNGFKLEAQGSIPQGQRLDFDGEGNEELTMDFTKFFNEASRHDAFLFAGAETPPVGNAHLTSLDKHTEDNATMEFTHPFTITQNTKQEEGQTSKDTDDNQDNNKETGGMQQEETNDAEVVDRKAKVADRTLEGEDQTDERGVEYSVVNNISGNEIDADVQHKATSQDEQLKDAEERCEETMELTEQVTTTGSHKEDQEETMELTALVAPTGPYKEDEEESMEFTAQVTATKTKEPEQEAKDDVTPDYDTHTTPPILESPRSEDARSATSPSKLERDSEFSSRLTAEQNPENTPASTNLENEVVEPQSVDKILHHNVEDNEKFDHPTDDQDEPANEDLKRQSEAFEAEAVSESISRLDESKESEKEVLSDINEAMPAPSQEDAASENNVLSQPMELTQPRSEIKDVSNMSSPPAKRNSEGLDEPPQKQLKNSIYTTTLDIPLAETSTLSVDGVDDDIDDPNYQPVELSTFLHDIGVKFYDDLEIATDSANRFSLHDDLLDVSMEDYYKCNVHLPLLEVYEMSCKELSQKIQQGKALYQEISERTFNDNPMLFKQYYCASYYDQVSLKAEFHRLKEFTRHQAKQVWYQWRTQLMRNVLEVQQGNLEILQADKKVLEEAITEIEDQKNRFQEDLQRLRRDITSFKEIKASYKELDSAQIKNIKLQLLKLNQTLLNHRDEITKKEEELVRVNEDIKNIDLSIQIQRDELRKAESRLSRRRHFSDKEIRELESEVKALEKRVGLQYLSEVDLDVVEFACNPYILATITFKDGVPASIRFSQRDHGQESSTVTQKGLVFEDLSSLAFCHLPKTEIKPEENIAEFRRIWNKIKQIDHDLYRVSLKYPSIVKVNDESLTVSTTIYSFKTGTETIYTLVLDAEDLTKYPENLMVTATRGRRLMTNGVEVPAFKGLSKGLLAKLETPIYEL</sequence>
<feature type="region of interest" description="Disordered" evidence="2">
    <location>
        <begin position="109"/>
        <end position="144"/>
    </location>
</feature>
<dbReference type="VEuPathDB" id="FungiDB:CJI97_000396"/>
<dbReference type="VEuPathDB" id="FungiDB:CJJ07_003935"/>
<feature type="domain" description="Spc7 kinetochore protein" evidence="3">
    <location>
        <begin position="674"/>
        <end position="985"/>
    </location>
</feature>
<feature type="region of interest" description="Disordered" evidence="2">
    <location>
        <begin position="79"/>
        <end position="98"/>
    </location>
</feature>
<feature type="compositionally biased region" description="Basic and acidic residues" evidence="2">
    <location>
        <begin position="532"/>
        <end position="549"/>
    </location>
</feature>
<feature type="region of interest" description="Disordered" evidence="2">
    <location>
        <begin position="375"/>
        <end position="401"/>
    </location>
</feature>
<comment type="caution">
    <text evidence="4">The sequence shown here is derived from an EMBL/GenBank/DDBJ whole genome shotgun (WGS) entry which is preliminary data.</text>
</comment>
<feature type="compositionally biased region" description="Basic and acidic residues" evidence="2">
    <location>
        <begin position="380"/>
        <end position="396"/>
    </location>
</feature>
<feature type="region of interest" description="Disordered" evidence="2">
    <location>
        <begin position="1"/>
        <end position="20"/>
    </location>
</feature>
<dbReference type="Pfam" id="PF08317">
    <property type="entry name" value="Spc7"/>
    <property type="match status" value="1"/>
</dbReference>
<feature type="compositionally biased region" description="Basic and acidic residues" evidence="2">
    <location>
        <begin position="576"/>
        <end position="589"/>
    </location>
</feature>
<feature type="region of interest" description="Disordered" evidence="2">
    <location>
        <begin position="433"/>
        <end position="649"/>
    </location>
</feature>
<accession>A0A0L0NP12</accession>
<keyword evidence="1" id="KW-0175">Coiled coil</keyword>
<feature type="compositionally biased region" description="Polar residues" evidence="2">
    <location>
        <begin position="502"/>
        <end position="521"/>
    </location>
</feature>
<feature type="region of interest" description="Disordered" evidence="2">
    <location>
        <begin position="300"/>
        <end position="343"/>
    </location>
</feature>
<dbReference type="VEuPathDB" id="FungiDB:CJJ09_002365"/>
<feature type="compositionally biased region" description="Polar residues" evidence="2">
    <location>
        <begin position="606"/>
        <end position="621"/>
    </location>
</feature>
<name>A0A0L0NP12_CANAR</name>
<dbReference type="SMART" id="SM00787">
    <property type="entry name" value="Spc7"/>
    <property type="match status" value="1"/>
</dbReference>
<dbReference type="GO" id="GO:0034501">
    <property type="term" value="P:protein localization to kinetochore"/>
    <property type="evidence" value="ECO:0007669"/>
    <property type="project" value="TreeGrafter"/>
</dbReference>
<dbReference type="PANTHER" id="PTHR28260:SF1">
    <property type="entry name" value="SPINDLE POLE BODY COMPONENT SPC105"/>
    <property type="match status" value="1"/>
</dbReference>
<dbReference type="Proteomes" id="UP000037122">
    <property type="component" value="Unassembled WGS sequence"/>
</dbReference>
<protein>
    <recommendedName>
        <fullName evidence="3">Spc7 kinetochore protein domain-containing protein</fullName>
    </recommendedName>
</protein>
<dbReference type="AlphaFoldDB" id="A0A0L0NP12"/>
<feature type="compositionally biased region" description="Basic and acidic residues" evidence="2">
    <location>
        <begin position="308"/>
        <end position="326"/>
    </location>
</feature>
<dbReference type="InterPro" id="IPR013253">
    <property type="entry name" value="Spc7_domain"/>
</dbReference>
<dbReference type="EMBL" id="LGST01000066">
    <property type="protein sequence ID" value="KND95764.1"/>
    <property type="molecule type" value="Genomic_DNA"/>
</dbReference>
<dbReference type="PANTHER" id="PTHR28260">
    <property type="entry name" value="SPINDLE POLE BODY COMPONENT SPC105"/>
    <property type="match status" value="1"/>
</dbReference>
<dbReference type="VEuPathDB" id="FungiDB:QG37_08098"/>
<evidence type="ECO:0000313" key="4">
    <source>
        <dbReference type="EMBL" id="KND95764.1"/>
    </source>
</evidence>
<organism evidence="4 5">
    <name type="scientific">Candidozyma auris</name>
    <name type="common">Yeast</name>
    <name type="synonym">Candida auris</name>
    <dbReference type="NCBI Taxonomy" id="498019"/>
    <lineage>
        <taxon>Eukaryota</taxon>
        <taxon>Fungi</taxon>
        <taxon>Dikarya</taxon>
        <taxon>Ascomycota</taxon>
        <taxon>Saccharomycotina</taxon>
        <taxon>Pichiomycetes</taxon>
        <taxon>Metschnikowiaceae</taxon>
        <taxon>Candidozyma</taxon>
    </lineage>
</organism>
<feature type="coiled-coil region" evidence="1">
    <location>
        <begin position="818"/>
        <end position="958"/>
    </location>
</feature>
<dbReference type="VEuPathDB" id="FungiDB:CJI96_0001116"/>
<dbReference type="GO" id="GO:0000776">
    <property type="term" value="C:kinetochore"/>
    <property type="evidence" value="ECO:0007669"/>
    <property type="project" value="TreeGrafter"/>
</dbReference>
<dbReference type="GO" id="GO:1990758">
    <property type="term" value="P:mitotic sister chromatid biorientation"/>
    <property type="evidence" value="ECO:0007669"/>
    <property type="project" value="TreeGrafter"/>
</dbReference>
<feature type="compositionally biased region" description="Basic and acidic residues" evidence="2">
    <location>
        <begin position="453"/>
        <end position="471"/>
    </location>
</feature>
<reference evidence="5" key="1">
    <citation type="journal article" date="2015" name="BMC Genomics">
        <title>Draft genome of a commonly misdiagnosed multidrug resistant pathogen Candida auris.</title>
        <authorList>
            <person name="Chatterjee S."/>
            <person name="Alampalli S.V."/>
            <person name="Nageshan R.K."/>
            <person name="Chettiar S.T."/>
            <person name="Joshi S."/>
            <person name="Tatu U.S."/>
        </authorList>
    </citation>
    <scope>NUCLEOTIDE SEQUENCE [LARGE SCALE GENOMIC DNA]</scope>
    <source>
        <strain evidence="5">6684</strain>
    </source>
</reference>
<dbReference type="InterPro" id="IPR033338">
    <property type="entry name" value="Spc105/Spc7"/>
</dbReference>
<gene>
    <name evidence="4" type="ORF">QG37_08098</name>
</gene>
<feature type="compositionally biased region" description="Polar residues" evidence="2">
    <location>
        <begin position="110"/>
        <end position="121"/>
    </location>
</feature>
<evidence type="ECO:0000259" key="3">
    <source>
        <dbReference type="SMART" id="SM00787"/>
    </source>
</evidence>
<dbReference type="VEuPathDB" id="FungiDB:B9J08_000396"/>
<evidence type="ECO:0000256" key="1">
    <source>
        <dbReference type="SAM" id="Coils"/>
    </source>
</evidence>